<dbReference type="EMBL" id="LAZR01035715">
    <property type="protein sequence ID" value="KKL26771.1"/>
    <property type="molecule type" value="Genomic_DNA"/>
</dbReference>
<name>A0A0F9EAA3_9ZZZZ</name>
<accession>A0A0F9EAA3</accession>
<evidence type="ECO:0000313" key="2">
    <source>
        <dbReference type="EMBL" id="KKL26771.1"/>
    </source>
</evidence>
<proteinExistence type="predicted"/>
<sequence length="52" mass="5627">MEGKDWKKAMEDTGFKYMDFVTSAKEGVARKGGEGWALGGGGKLKSSRKEDA</sequence>
<evidence type="ECO:0000256" key="1">
    <source>
        <dbReference type="SAM" id="MobiDB-lite"/>
    </source>
</evidence>
<organism evidence="2">
    <name type="scientific">marine sediment metagenome</name>
    <dbReference type="NCBI Taxonomy" id="412755"/>
    <lineage>
        <taxon>unclassified sequences</taxon>
        <taxon>metagenomes</taxon>
        <taxon>ecological metagenomes</taxon>
    </lineage>
</organism>
<dbReference type="AlphaFoldDB" id="A0A0F9EAA3"/>
<protein>
    <submittedName>
        <fullName evidence="2">Uncharacterized protein</fullName>
    </submittedName>
</protein>
<comment type="caution">
    <text evidence="2">The sequence shown here is derived from an EMBL/GenBank/DDBJ whole genome shotgun (WGS) entry which is preliminary data.</text>
</comment>
<feature type="region of interest" description="Disordered" evidence="1">
    <location>
        <begin position="31"/>
        <end position="52"/>
    </location>
</feature>
<gene>
    <name evidence="2" type="ORF">LCGC14_2391930</name>
</gene>
<feature type="compositionally biased region" description="Gly residues" evidence="1">
    <location>
        <begin position="34"/>
        <end position="43"/>
    </location>
</feature>
<reference evidence="2" key="1">
    <citation type="journal article" date="2015" name="Nature">
        <title>Complex archaea that bridge the gap between prokaryotes and eukaryotes.</title>
        <authorList>
            <person name="Spang A."/>
            <person name="Saw J.H."/>
            <person name="Jorgensen S.L."/>
            <person name="Zaremba-Niedzwiedzka K."/>
            <person name="Martijn J."/>
            <person name="Lind A.E."/>
            <person name="van Eijk R."/>
            <person name="Schleper C."/>
            <person name="Guy L."/>
            <person name="Ettema T.J."/>
        </authorList>
    </citation>
    <scope>NUCLEOTIDE SEQUENCE</scope>
</reference>